<dbReference type="SUPFAM" id="SSF74788">
    <property type="entry name" value="Cullin repeat-like"/>
    <property type="match status" value="2"/>
</dbReference>
<dbReference type="PROSITE" id="PS50069">
    <property type="entry name" value="CULLIN_2"/>
    <property type="match status" value="1"/>
</dbReference>
<keyword evidence="9" id="KW-1185">Reference proteome</keyword>
<dbReference type="Pfam" id="PF10557">
    <property type="entry name" value="Cullin_Nedd8"/>
    <property type="match status" value="1"/>
</dbReference>
<dbReference type="InterPro" id="IPR016158">
    <property type="entry name" value="Cullin_homology"/>
</dbReference>
<feature type="compositionally biased region" description="Low complexity" evidence="6">
    <location>
        <begin position="51"/>
        <end position="66"/>
    </location>
</feature>
<feature type="compositionally biased region" description="Low complexity" evidence="6">
    <location>
        <begin position="958"/>
        <end position="968"/>
    </location>
</feature>
<evidence type="ECO:0000256" key="2">
    <source>
        <dbReference type="ARBA" id="ARBA00022499"/>
    </source>
</evidence>
<sequence>MKKSGGLVIGMKKKKKPILIASSSSNSDNKTEGRPFSPNTVVNGESAACRSTPSAAPAEAHATSSARSEVPAASKPSKNKLVIKPFREPPSLPPDFYSSSLCTLERAAVCVLRREALLASNQAAADGVSGGNNPARRLSREELYRTVQDLIVHGYGKELYLAVVQIMNQAAGETVARLLVDGSLARGGRDGVGYDVEGLIAALGMNKNKDGTDIDCDDNKAEYKEQQLELLKQWHSVCRISYAEEYLTFVRSIFLVLDRAFVFLSEEDLEIMNDPGNEMFGANGSGMLPPPEGKVIERSSSFGGSTCNLRVWGLWEVGIACLRRHMMRHPKSFDMMTDDDATSGTFSVLSAMLLVTTHALLSEYDDELSTRKTTNQNASSAMVRDNRPLIRNCVRTCVDLGALCPLLEELIVAASARFHKENISWARALKESKKTAAQFLLHVENRLKQSSAMTTYFLPSNAGASAALRLLSSRSRPLVGSVPILSTKELSCVTWKLVNCSTRRILPAIIETELLFPHLLPGGILHPRHLYPMLDDCDGVVTAASGNGVNPGWRASEKTFENAKRLYGLCWRITAASAASSDSSGSKSALDHLCMAFGEYGRLRGSDIIKQGMPDGSASVSGNSNSKDMEKAIIPDLLAFKSHLNMLHSVAFRSDEMFAAAMRSVLEDVCNGSTLSDGGDGGRRIAELLAKNVDVRFKDAKAHTIPSTSLVAADTNAVTDPSEAFQNDVMALFRHVHSKDVFEAFYKRDLAKRLLTGRSVSSDMERSFLSKLKAECGTGYTSKMEGMFKDMELSRDIMSSYSSYLAGAATNAANSMNKATDMDVQVLTTGYWPVYPQYPNIILPPELLAHQANFDSYYKNKYQGRRIAWQYSLGNCIVKASFPKQPGGKELIINLCQTLVLLCFQYDDGPDGQGLTIDDIIKKTGIDDRAEVERVLQSLSLGRDGTRVLIKVDHDSPPKSSDLPSPTSVRGDESPGKSKKQKVRRNVGPHDRFSFNASFTSNQRRIRITNITMKETAKERSETHEAVSKDRLYLIDAAVVRIMKARKTIDHRDLMGEVMAQLKFPSSSSDVKKRVESLIEREYMERVEGNRSRYNYLA</sequence>
<dbReference type="InterPro" id="IPR001373">
    <property type="entry name" value="Cullin_N"/>
</dbReference>
<evidence type="ECO:0000256" key="3">
    <source>
        <dbReference type="ARBA" id="ARBA00022843"/>
    </source>
</evidence>
<dbReference type="PROSITE" id="PS01256">
    <property type="entry name" value="CULLIN_1"/>
    <property type="match status" value="1"/>
</dbReference>
<dbReference type="InterPro" id="IPR036390">
    <property type="entry name" value="WH_DNA-bd_sf"/>
</dbReference>
<dbReference type="InterPro" id="IPR036317">
    <property type="entry name" value="Cullin_homology_sf"/>
</dbReference>
<organism evidence="8 9">
    <name type="scientific">Cyclotella cryptica</name>
    <dbReference type="NCBI Taxonomy" id="29204"/>
    <lineage>
        <taxon>Eukaryota</taxon>
        <taxon>Sar</taxon>
        <taxon>Stramenopiles</taxon>
        <taxon>Ochrophyta</taxon>
        <taxon>Bacillariophyta</taxon>
        <taxon>Coscinodiscophyceae</taxon>
        <taxon>Thalassiosirophycidae</taxon>
        <taxon>Stephanodiscales</taxon>
        <taxon>Stephanodiscaceae</taxon>
        <taxon>Cyclotella</taxon>
    </lineage>
</organism>
<protein>
    <recommendedName>
        <fullName evidence="7">Cullin family profile domain-containing protein</fullName>
    </recommendedName>
</protein>
<dbReference type="InterPro" id="IPR016157">
    <property type="entry name" value="Cullin_CS"/>
</dbReference>
<dbReference type="AlphaFoldDB" id="A0ABD3NM24"/>
<dbReference type="Pfam" id="PF26557">
    <property type="entry name" value="Cullin_AB"/>
    <property type="match status" value="1"/>
</dbReference>
<dbReference type="EMBL" id="JABMIG020000467">
    <property type="protein sequence ID" value="KAL3777050.1"/>
    <property type="molecule type" value="Genomic_DNA"/>
</dbReference>
<dbReference type="SUPFAM" id="SSF46785">
    <property type="entry name" value="Winged helix' DNA-binding domain"/>
    <property type="match status" value="1"/>
</dbReference>
<accession>A0ABD3NM24</accession>
<dbReference type="Gene3D" id="1.20.1310.10">
    <property type="entry name" value="Cullin Repeats"/>
    <property type="match status" value="3"/>
</dbReference>
<dbReference type="InterPro" id="IPR036388">
    <property type="entry name" value="WH-like_DNA-bd_sf"/>
</dbReference>
<dbReference type="Pfam" id="PF00888">
    <property type="entry name" value="Cullin"/>
    <property type="match status" value="2"/>
</dbReference>
<evidence type="ECO:0000259" key="7">
    <source>
        <dbReference type="PROSITE" id="PS50069"/>
    </source>
</evidence>
<name>A0ABD3NM24_9STRA</name>
<dbReference type="SMART" id="SM00182">
    <property type="entry name" value="CULLIN"/>
    <property type="match status" value="1"/>
</dbReference>
<evidence type="ECO:0000256" key="1">
    <source>
        <dbReference type="ARBA" id="ARBA00006019"/>
    </source>
</evidence>
<dbReference type="Proteomes" id="UP001516023">
    <property type="component" value="Unassembled WGS sequence"/>
</dbReference>
<dbReference type="SMART" id="SM00884">
    <property type="entry name" value="Cullin_Nedd8"/>
    <property type="match status" value="1"/>
</dbReference>
<keyword evidence="3" id="KW-0832">Ubl conjugation</keyword>
<comment type="caution">
    <text evidence="8">The sequence shown here is derived from an EMBL/GenBank/DDBJ whole genome shotgun (WGS) entry which is preliminary data.</text>
</comment>
<feature type="domain" description="Cullin family profile" evidence="7">
    <location>
        <begin position="684"/>
        <end position="929"/>
    </location>
</feature>
<dbReference type="FunFam" id="1.20.1310.10:FF:000002">
    <property type="entry name" value="cullin-3 isoform X1"/>
    <property type="match status" value="1"/>
</dbReference>
<dbReference type="Gene3D" id="3.30.230.130">
    <property type="entry name" value="Cullin, Chain C, Domain 2"/>
    <property type="match status" value="1"/>
</dbReference>
<dbReference type="InterPro" id="IPR045093">
    <property type="entry name" value="Cullin"/>
</dbReference>
<evidence type="ECO:0000313" key="9">
    <source>
        <dbReference type="Proteomes" id="UP001516023"/>
    </source>
</evidence>
<dbReference type="SUPFAM" id="SSF75632">
    <property type="entry name" value="Cullin homology domain"/>
    <property type="match status" value="1"/>
</dbReference>
<reference evidence="8 9" key="1">
    <citation type="journal article" date="2020" name="G3 (Bethesda)">
        <title>Improved Reference Genome for Cyclotella cryptica CCMP332, a Model for Cell Wall Morphogenesis, Salinity Adaptation, and Lipid Production in Diatoms (Bacillariophyta).</title>
        <authorList>
            <person name="Roberts W.R."/>
            <person name="Downey K.M."/>
            <person name="Ruck E.C."/>
            <person name="Traller J.C."/>
            <person name="Alverson A.J."/>
        </authorList>
    </citation>
    <scope>NUCLEOTIDE SEQUENCE [LARGE SCALE GENOMIC DNA]</scope>
    <source>
        <strain evidence="8 9">CCMP332</strain>
    </source>
</reference>
<evidence type="ECO:0000313" key="8">
    <source>
        <dbReference type="EMBL" id="KAL3777050.1"/>
    </source>
</evidence>
<dbReference type="InterPro" id="IPR019559">
    <property type="entry name" value="Cullin_neddylation_domain"/>
</dbReference>
<evidence type="ECO:0000256" key="6">
    <source>
        <dbReference type="SAM" id="MobiDB-lite"/>
    </source>
</evidence>
<dbReference type="Gene3D" id="1.10.10.10">
    <property type="entry name" value="Winged helix-like DNA-binding domain superfamily/Winged helix DNA-binding domain"/>
    <property type="match status" value="1"/>
</dbReference>
<dbReference type="InterPro" id="IPR059120">
    <property type="entry name" value="Cullin-like_AB"/>
</dbReference>
<evidence type="ECO:0000256" key="5">
    <source>
        <dbReference type="RuleBase" id="RU003829"/>
    </source>
</evidence>
<dbReference type="InterPro" id="IPR016159">
    <property type="entry name" value="Cullin_repeat-like_dom_sf"/>
</dbReference>
<keyword evidence="2" id="KW-1017">Isopeptide bond</keyword>
<feature type="region of interest" description="Disordered" evidence="6">
    <location>
        <begin position="18"/>
        <end position="76"/>
    </location>
</feature>
<dbReference type="FunFam" id="1.10.10.10:FF:000050">
    <property type="entry name" value="Cullin 4B"/>
    <property type="match status" value="1"/>
</dbReference>
<feature type="region of interest" description="Disordered" evidence="6">
    <location>
        <begin position="950"/>
        <end position="994"/>
    </location>
</feature>
<proteinExistence type="inferred from homology"/>
<comment type="similarity">
    <text evidence="1 4 5">Belongs to the cullin family.</text>
</comment>
<evidence type="ECO:0000256" key="4">
    <source>
        <dbReference type="PROSITE-ProRule" id="PRU00330"/>
    </source>
</evidence>
<gene>
    <name evidence="8" type="ORF">HJC23_001368</name>
</gene>
<feature type="compositionally biased region" description="Basic residues" evidence="6">
    <location>
        <begin position="977"/>
        <end position="987"/>
    </location>
</feature>
<dbReference type="PANTHER" id="PTHR11932">
    <property type="entry name" value="CULLIN"/>
    <property type="match status" value="1"/>
</dbReference>